<evidence type="ECO:0000313" key="2">
    <source>
        <dbReference type="EMBL" id="GIQ91408.1"/>
    </source>
</evidence>
<sequence>SGYTAMIWYFAGVMTLGALSWLLVRFLEGGRSFLALPASELVVTSDEIIDAATFHAVLGRAKPVEAVADVAEDVAETTV</sequence>
<keyword evidence="1" id="KW-0472">Membrane</keyword>
<feature type="non-terminal residue" evidence="2">
    <location>
        <position position="1"/>
    </location>
</feature>
<name>A0A9K3GQG2_9EUKA</name>
<dbReference type="Proteomes" id="UP000265618">
    <property type="component" value="Unassembled WGS sequence"/>
</dbReference>
<accession>A0A9K3GQG2</accession>
<keyword evidence="3" id="KW-1185">Reference proteome</keyword>
<protein>
    <submittedName>
        <fullName evidence="2">Uncharacterized protein</fullName>
    </submittedName>
</protein>
<keyword evidence="1" id="KW-1133">Transmembrane helix</keyword>
<reference evidence="2 3" key="1">
    <citation type="journal article" date="2018" name="PLoS ONE">
        <title>The draft genome of Kipferlia bialata reveals reductive genome evolution in fornicate parasites.</title>
        <authorList>
            <person name="Tanifuji G."/>
            <person name="Takabayashi S."/>
            <person name="Kume K."/>
            <person name="Takagi M."/>
            <person name="Nakayama T."/>
            <person name="Kamikawa R."/>
            <person name="Inagaki Y."/>
            <person name="Hashimoto T."/>
        </authorList>
    </citation>
    <scope>NUCLEOTIDE SEQUENCE [LARGE SCALE GENOMIC DNA]</scope>
    <source>
        <strain evidence="2">NY0173</strain>
    </source>
</reference>
<evidence type="ECO:0000313" key="3">
    <source>
        <dbReference type="Proteomes" id="UP000265618"/>
    </source>
</evidence>
<feature type="transmembrane region" description="Helical" evidence="1">
    <location>
        <begin position="6"/>
        <end position="24"/>
    </location>
</feature>
<gene>
    <name evidence="2" type="ORF">KIPB_014645</name>
</gene>
<dbReference type="AlphaFoldDB" id="A0A9K3GQG2"/>
<proteinExistence type="predicted"/>
<organism evidence="2 3">
    <name type="scientific">Kipferlia bialata</name>
    <dbReference type="NCBI Taxonomy" id="797122"/>
    <lineage>
        <taxon>Eukaryota</taxon>
        <taxon>Metamonada</taxon>
        <taxon>Carpediemonas-like organisms</taxon>
        <taxon>Kipferlia</taxon>
    </lineage>
</organism>
<keyword evidence="1" id="KW-0812">Transmembrane</keyword>
<evidence type="ECO:0000256" key="1">
    <source>
        <dbReference type="SAM" id="Phobius"/>
    </source>
</evidence>
<comment type="caution">
    <text evidence="2">The sequence shown here is derived from an EMBL/GenBank/DDBJ whole genome shotgun (WGS) entry which is preliminary data.</text>
</comment>
<dbReference type="EMBL" id="BDIP01007659">
    <property type="protein sequence ID" value="GIQ91408.1"/>
    <property type="molecule type" value="Genomic_DNA"/>
</dbReference>